<dbReference type="RefSeq" id="WP_157892940.1">
    <property type="nucleotide sequence ID" value="NZ_JBHRTS010000009.1"/>
</dbReference>
<reference evidence="2" key="1">
    <citation type="journal article" date="2019" name="Int. J. Syst. Evol. Microbiol.">
        <title>The Global Catalogue of Microorganisms (GCM) 10K type strain sequencing project: providing services to taxonomists for standard genome sequencing and annotation.</title>
        <authorList>
            <consortium name="The Broad Institute Genomics Platform"/>
            <consortium name="The Broad Institute Genome Sequencing Center for Infectious Disease"/>
            <person name="Wu L."/>
            <person name="Ma J."/>
        </authorList>
    </citation>
    <scope>NUCLEOTIDE SEQUENCE [LARGE SCALE GENOMIC DNA]</scope>
    <source>
        <strain evidence="2">KCTC 42953</strain>
    </source>
</reference>
<dbReference type="InterPro" id="IPR011990">
    <property type="entry name" value="TPR-like_helical_dom_sf"/>
</dbReference>
<keyword evidence="2" id="KW-1185">Reference proteome</keyword>
<evidence type="ECO:0000313" key="1">
    <source>
        <dbReference type="EMBL" id="MFC3195624.1"/>
    </source>
</evidence>
<dbReference type="PANTHER" id="PTHR12558:SF13">
    <property type="entry name" value="CELL DIVISION CYCLE PROTEIN 27 HOMOLOG"/>
    <property type="match status" value="1"/>
</dbReference>
<evidence type="ECO:0000313" key="2">
    <source>
        <dbReference type="Proteomes" id="UP001595533"/>
    </source>
</evidence>
<comment type="caution">
    <text evidence="1">The sequence shown here is derived from an EMBL/GenBank/DDBJ whole genome shotgun (WGS) entry which is preliminary data.</text>
</comment>
<dbReference type="EMBL" id="JBHRTS010000009">
    <property type="protein sequence ID" value="MFC3195624.1"/>
    <property type="molecule type" value="Genomic_DNA"/>
</dbReference>
<dbReference type="PROSITE" id="PS51257">
    <property type="entry name" value="PROKAR_LIPOPROTEIN"/>
    <property type="match status" value="1"/>
</dbReference>
<dbReference type="PANTHER" id="PTHR12558">
    <property type="entry name" value="CELL DIVISION CYCLE 16,23,27"/>
    <property type="match status" value="1"/>
</dbReference>
<protein>
    <submittedName>
        <fullName evidence="1">Tetratricopeptide repeat protein</fullName>
    </submittedName>
</protein>
<proteinExistence type="predicted"/>
<organism evidence="1 2">
    <name type="scientific">Marinicella sediminis</name>
    <dbReference type="NCBI Taxonomy" id="1792834"/>
    <lineage>
        <taxon>Bacteria</taxon>
        <taxon>Pseudomonadati</taxon>
        <taxon>Pseudomonadota</taxon>
        <taxon>Gammaproteobacteria</taxon>
        <taxon>Lysobacterales</taxon>
        <taxon>Marinicellaceae</taxon>
        <taxon>Marinicella</taxon>
    </lineage>
</organism>
<dbReference type="InterPro" id="IPR019734">
    <property type="entry name" value="TPR_rpt"/>
</dbReference>
<dbReference type="SMART" id="SM00028">
    <property type="entry name" value="TPR"/>
    <property type="match status" value="7"/>
</dbReference>
<dbReference type="SUPFAM" id="SSF48452">
    <property type="entry name" value="TPR-like"/>
    <property type="match status" value="2"/>
</dbReference>
<dbReference type="Gene3D" id="1.25.40.10">
    <property type="entry name" value="Tetratricopeptide repeat domain"/>
    <property type="match status" value="3"/>
</dbReference>
<sequence length="480" mass="55786">MNLKFKNIASIVLLTMMLTACQKQQQINQEDPAQSFLDWTHLQQITLEQLKAQQYGTAVDQIRQMMILAGTEHDRWEYIRMALVSMPDDLASPLIEEALQMRFVRRDAEQLFGFSRVNTQLKKHPQALELINQAIGIEKKERFVYWRARLYLLLENEQLASEDYQWLLSKDPRNDDYIGQYATLLNYLNKSDEAIELLENNIESPGLLYRKIVLLLQNGNEQQAAEDYAQLAALTQTHELTETQMLEMGELAMWMEAYDDSIRLLSQVSSGELLAESRLLLGRVYMQQGNDDRAAVVFRQVQNGPEQHAIPAYQFEIELNRRQARYDDALMLVNRALKLFPEQADLLYSRAMLYEQQDRLADVERDLRAIISNNPDHADALNALGYTWAERGINLEEAYEYIMQAYELNPESKAIQDSVGWIYYQKGELSQAEKYLRMAIKDNLQDEETYQHLVIVLKALGKHDEASELELLKQELFPES</sequence>
<accession>A0ABV7JCC7</accession>
<dbReference type="Pfam" id="PF13432">
    <property type="entry name" value="TPR_16"/>
    <property type="match status" value="1"/>
</dbReference>
<gene>
    <name evidence="1" type="ORF">ACFODZ_15325</name>
</gene>
<name>A0ABV7JCC7_9GAMM</name>
<dbReference type="Proteomes" id="UP001595533">
    <property type="component" value="Unassembled WGS sequence"/>
</dbReference>